<dbReference type="InterPro" id="IPR032675">
    <property type="entry name" value="LRR_dom_sf"/>
</dbReference>
<reference evidence="1" key="1">
    <citation type="submission" date="2023-10" db="EMBL/GenBank/DDBJ databases">
        <title>Genome assembly of Pristionchus species.</title>
        <authorList>
            <person name="Yoshida K."/>
            <person name="Sommer R.J."/>
        </authorList>
    </citation>
    <scope>NUCLEOTIDE SEQUENCE</scope>
    <source>
        <strain evidence="1">RS0144</strain>
    </source>
</reference>
<feature type="non-terminal residue" evidence="1">
    <location>
        <position position="1"/>
    </location>
</feature>
<dbReference type="SMART" id="SM00367">
    <property type="entry name" value="LRR_CC"/>
    <property type="match status" value="2"/>
</dbReference>
<evidence type="ECO:0000313" key="1">
    <source>
        <dbReference type="EMBL" id="GMS94222.1"/>
    </source>
</evidence>
<protein>
    <recommendedName>
        <fullName evidence="3">Distal membrane arm assembly complex 2-like protein</fullName>
    </recommendedName>
</protein>
<gene>
    <name evidence="1" type="ORF">PENTCL1PPCAC_16397</name>
</gene>
<evidence type="ECO:0000313" key="2">
    <source>
        <dbReference type="Proteomes" id="UP001432027"/>
    </source>
</evidence>
<name>A0AAV5TJ70_9BILA</name>
<dbReference type="Gene3D" id="3.80.10.10">
    <property type="entry name" value="Ribonuclease Inhibitor"/>
    <property type="match status" value="1"/>
</dbReference>
<sequence length="113" mass="12776">QMFLTHVHADDACVTARGFHHFEGVSKLHNIEFSGCKNLEDEAIDVLVQNCGPTLRSIELSDCRHITPAGLRHLGKCKSLTQLVLTDLPHLTFVDWEVLMEDLKKKLPKECKI</sequence>
<keyword evidence="2" id="KW-1185">Reference proteome</keyword>
<dbReference type="Proteomes" id="UP001432027">
    <property type="component" value="Unassembled WGS sequence"/>
</dbReference>
<evidence type="ECO:0008006" key="3">
    <source>
        <dbReference type="Google" id="ProtNLM"/>
    </source>
</evidence>
<organism evidence="1 2">
    <name type="scientific">Pristionchus entomophagus</name>
    <dbReference type="NCBI Taxonomy" id="358040"/>
    <lineage>
        <taxon>Eukaryota</taxon>
        <taxon>Metazoa</taxon>
        <taxon>Ecdysozoa</taxon>
        <taxon>Nematoda</taxon>
        <taxon>Chromadorea</taxon>
        <taxon>Rhabditida</taxon>
        <taxon>Rhabditina</taxon>
        <taxon>Diplogasteromorpha</taxon>
        <taxon>Diplogasteroidea</taxon>
        <taxon>Neodiplogasteridae</taxon>
        <taxon>Pristionchus</taxon>
    </lineage>
</organism>
<feature type="non-terminal residue" evidence="1">
    <location>
        <position position="113"/>
    </location>
</feature>
<dbReference type="InterPro" id="IPR006553">
    <property type="entry name" value="Leu-rich_rpt_Cys-con_subtyp"/>
</dbReference>
<proteinExistence type="predicted"/>
<dbReference type="EMBL" id="BTSX01000004">
    <property type="protein sequence ID" value="GMS94222.1"/>
    <property type="molecule type" value="Genomic_DNA"/>
</dbReference>
<dbReference type="SUPFAM" id="SSF52047">
    <property type="entry name" value="RNI-like"/>
    <property type="match status" value="1"/>
</dbReference>
<comment type="caution">
    <text evidence="1">The sequence shown here is derived from an EMBL/GenBank/DDBJ whole genome shotgun (WGS) entry which is preliminary data.</text>
</comment>
<dbReference type="AlphaFoldDB" id="A0AAV5TJ70"/>
<accession>A0AAV5TJ70</accession>